<reference evidence="1 2" key="1">
    <citation type="submission" date="2019-07" db="EMBL/GenBank/DDBJ databases">
        <title>Whole genome shotgun sequence of Acetobacter oeni NBRC 105207.</title>
        <authorList>
            <person name="Hosoyama A."/>
            <person name="Uohara A."/>
            <person name="Ohji S."/>
            <person name="Ichikawa N."/>
        </authorList>
    </citation>
    <scope>NUCLEOTIDE SEQUENCE [LARGE SCALE GENOMIC DNA]</scope>
    <source>
        <strain evidence="1 2">NBRC 105207</strain>
    </source>
</reference>
<organism evidence="1 2">
    <name type="scientific">Acetobacter oeni</name>
    <dbReference type="NCBI Taxonomy" id="304077"/>
    <lineage>
        <taxon>Bacteria</taxon>
        <taxon>Pseudomonadati</taxon>
        <taxon>Pseudomonadota</taxon>
        <taxon>Alphaproteobacteria</taxon>
        <taxon>Acetobacterales</taxon>
        <taxon>Acetobacteraceae</taxon>
        <taxon>Acetobacter</taxon>
    </lineage>
</organism>
<proteinExistence type="predicted"/>
<dbReference type="Proteomes" id="UP000321746">
    <property type="component" value="Unassembled WGS sequence"/>
</dbReference>
<dbReference type="AlphaFoldDB" id="A0A511XKD9"/>
<name>A0A511XKD9_9PROT</name>
<protein>
    <submittedName>
        <fullName evidence="1">Uncharacterized protein</fullName>
    </submittedName>
</protein>
<keyword evidence="2" id="KW-1185">Reference proteome</keyword>
<evidence type="ECO:0000313" key="1">
    <source>
        <dbReference type="EMBL" id="GEN63413.1"/>
    </source>
</evidence>
<dbReference type="EMBL" id="BJYG01000019">
    <property type="protein sequence ID" value="GEN63413.1"/>
    <property type="molecule type" value="Genomic_DNA"/>
</dbReference>
<comment type="caution">
    <text evidence="1">The sequence shown here is derived from an EMBL/GenBank/DDBJ whole genome shotgun (WGS) entry which is preliminary data.</text>
</comment>
<sequence length="69" mass="8275">MWDCCLKAEAPDAADLIRHVLANRAVERCFEQRLIPMTAFSFRCQARFWKDMEYGVGTEQFIRWKMVRM</sequence>
<accession>A0A511XKD9</accession>
<evidence type="ECO:0000313" key="2">
    <source>
        <dbReference type="Proteomes" id="UP000321746"/>
    </source>
</evidence>
<gene>
    <name evidence="1" type="ORF">AOE01nite_16370</name>
</gene>